<evidence type="ECO:0000313" key="10">
    <source>
        <dbReference type="Proteomes" id="UP000199626"/>
    </source>
</evidence>
<dbReference type="Pfam" id="PF02535">
    <property type="entry name" value="Zip"/>
    <property type="match status" value="1"/>
</dbReference>
<reference evidence="10" key="1">
    <citation type="submission" date="2016-10" db="EMBL/GenBank/DDBJ databases">
        <authorList>
            <person name="Varghese N."/>
            <person name="Submissions S."/>
        </authorList>
    </citation>
    <scope>NUCLEOTIDE SEQUENCE [LARGE SCALE GENOMIC DNA]</scope>
    <source>
        <strain evidence="10">CGMCC 1.10824</strain>
    </source>
</reference>
<keyword evidence="3" id="KW-1003">Cell membrane</keyword>
<feature type="transmembrane region" description="Helical" evidence="8">
    <location>
        <begin position="6"/>
        <end position="27"/>
    </location>
</feature>
<dbReference type="RefSeq" id="WP_092592083.1">
    <property type="nucleotide sequence ID" value="NZ_FMXN01000003.1"/>
</dbReference>
<name>A0A1G6BKD8_9GAMM</name>
<protein>
    <submittedName>
        <fullName evidence="9">Zinc transporter, ZIP family</fullName>
    </submittedName>
</protein>
<dbReference type="GO" id="GO:0005385">
    <property type="term" value="F:zinc ion transmembrane transporter activity"/>
    <property type="evidence" value="ECO:0007669"/>
    <property type="project" value="TreeGrafter"/>
</dbReference>
<dbReference type="GO" id="GO:0005886">
    <property type="term" value="C:plasma membrane"/>
    <property type="evidence" value="ECO:0007669"/>
    <property type="project" value="UniProtKB-SubCell"/>
</dbReference>
<evidence type="ECO:0000256" key="8">
    <source>
        <dbReference type="SAM" id="Phobius"/>
    </source>
</evidence>
<dbReference type="STRING" id="1159017.SAMN02927930_00856"/>
<dbReference type="Proteomes" id="UP000199626">
    <property type="component" value="Unassembled WGS sequence"/>
</dbReference>
<feature type="transmembrane region" description="Helical" evidence="8">
    <location>
        <begin position="205"/>
        <end position="226"/>
    </location>
</feature>
<organism evidence="9 10">
    <name type="scientific">Pseudidiomarina indica</name>
    <dbReference type="NCBI Taxonomy" id="1159017"/>
    <lineage>
        <taxon>Bacteria</taxon>
        <taxon>Pseudomonadati</taxon>
        <taxon>Pseudomonadota</taxon>
        <taxon>Gammaproteobacteria</taxon>
        <taxon>Alteromonadales</taxon>
        <taxon>Idiomarinaceae</taxon>
        <taxon>Pseudidiomarina</taxon>
    </lineage>
</organism>
<feature type="transmembrane region" description="Helical" evidence="8">
    <location>
        <begin position="148"/>
        <end position="170"/>
    </location>
</feature>
<evidence type="ECO:0000313" key="9">
    <source>
        <dbReference type="EMBL" id="SDB21100.1"/>
    </source>
</evidence>
<dbReference type="PANTHER" id="PTHR11040:SF211">
    <property type="entry name" value="ZINC TRANSPORTER ZIP11"/>
    <property type="match status" value="1"/>
</dbReference>
<feature type="transmembrane region" description="Helical" evidence="8">
    <location>
        <begin position="72"/>
        <end position="91"/>
    </location>
</feature>
<feature type="transmembrane region" description="Helical" evidence="8">
    <location>
        <begin position="39"/>
        <end position="60"/>
    </location>
</feature>
<proteinExistence type="inferred from homology"/>
<sequence>MDSILVALFASTITGCLTAVGALPILFNRAPSERFNDTLLGFAAGVMLAASFFSLIIPSIDISTEMYGPGPWPAAIAVIGILLGAGAIAMADRLSPHRHFVTGHEGARNSKVTGVWLFVIAIAIHNFPEGLSVGVAYGSNQGDKAFSLAMGIGLQNMPEGLAVAAGLVAVGYSRWKAFWVAGLTGLIEPLGGLVGGIFVNISNVLLPWALVFAAGTMLFVISHEIIPETHRQGHHRRATGGLMVGLVLMLFFDVWLAA</sequence>
<evidence type="ECO:0000256" key="5">
    <source>
        <dbReference type="ARBA" id="ARBA00022833"/>
    </source>
</evidence>
<evidence type="ECO:0000256" key="1">
    <source>
        <dbReference type="ARBA" id="ARBA00004651"/>
    </source>
</evidence>
<evidence type="ECO:0000256" key="3">
    <source>
        <dbReference type="ARBA" id="ARBA00022475"/>
    </source>
</evidence>
<dbReference type="PANTHER" id="PTHR11040">
    <property type="entry name" value="ZINC/IRON TRANSPORTER"/>
    <property type="match status" value="1"/>
</dbReference>
<evidence type="ECO:0000256" key="6">
    <source>
        <dbReference type="ARBA" id="ARBA00022989"/>
    </source>
</evidence>
<accession>A0A1G6BKD8</accession>
<keyword evidence="6 8" id="KW-1133">Transmembrane helix</keyword>
<comment type="similarity">
    <text evidence="2">Belongs to the ZIP transporter (TC 2.A.5) family.</text>
</comment>
<keyword evidence="5" id="KW-0862">Zinc</keyword>
<dbReference type="OrthoDB" id="9787346at2"/>
<feature type="transmembrane region" description="Helical" evidence="8">
    <location>
        <begin position="238"/>
        <end position="257"/>
    </location>
</feature>
<gene>
    <name evidence="9" type="ORF">SAMN02927930_00856</name>
</gene>
<keyword evidence="7 8" id="KW-0472">Membrane</keyword>
<dbReference type="AlphaFoldDB" id="A0A1G6BKD8"/>
<keyword evidence="4 8" id="KW-0812">Transmembrane</keyword>
<feature type="transmembrane region" description="Helical" evidence="8">
    <location>
        <begin position="112"/>
        <end position="128"/>
    </location>
</feature>
<evidence type="ECO:0000256" key="2">
    <source>
        <dbReference type="ARBA" id="ARBA00006939"/>
    </source>
</evidence>
<dbReference type="InterPro" id="IPR003689">
    <property type="entry name" value="ZIP"/>
</dbReference>
<feature type="transmembrane region" description="Helical" evidence="8">
    <location>
        <begin position="177"/>
        <end position="199"/>
    </location>
</feature>
<evidence type="ECO:0000256" key="4">
    <source>
        <dbReference type="ARBA" id="ARBA00022692"/>
    </source>
</evidence>
<comment type="subcellular location">
    <subcellularLocation>
        <location evidence="1">Cell membrane</location>
        <topology evidence="1">Multi-pass membrane protein</topology>
    </subcellularLocation>
</comment>
<keyword evidence="10" id="KW-1185">Reference proteome</keyword>
<dbReference type="EMBL" id="FMXN01000003">
    <property type="protein sequence ID" value="SDB21100.1"/>
    <property type="molecule type" value="Genomic_DNA"/>
</dbReference>
<evidence type="ECO:0000256" key="7">
    <source>
        <dbReference type="ARBA" id="ARBA00023136"/>
    </source>
</evidence>